<evidence type="ECO:0000313" key="3">
    <source>
        <dbReference type="Proteomes" id="UP001296706"/>
    </source>
</evidence>
<evidence type="ECO:0000313" key="2">
    <source>
        <dbReference type="EMBL" id="NMH78148.1"/>
    </source>
</evidence>
<proteinExistence type="predicted"/>
<protein>
    <submittedName>
        <fullName evidence="2">ATP-binding protein</fullName>
    </submittedName>
</protein>
<keyword evidence="3" id="KW-1185">Reference proteome</keyword>
<evidence type="ECO:0000259" key="1">
    <source>
        <dbReference type="Pfam" id="PF13191"/>
    </source>
</evidence>
<dbReference type="Pfam" id="PF13191">
    <property type="entry name" value="AAA_16"/>
    <property type="match status" value="1"/>
</dbReference>
<feature type="domain" description="Orc1-like AAA ATPase" evidence="1">
    <location>
        <begin position="8"/>
        <end position="93"/>
    </location>
</feature>
<dbReference type="EMBL" id="JAAXKY010000037">
    <property type="protein sequence ID" value="NMH78148.1"/>
    <property type="molecule type" value="Genomic_DNA"/>
</dbReference>
<dbReference type="Proteomes" id="UP001296706">
    <property type="component" value="Unassembled WGS sequence"/>
</dbReference>
<name>A0ABX1RCN6_9PSEU</name>
<dbReference type="GO" id="GO:0005524">
    <property type="term" value="F:ATP binding"/>
    <property type="evidence" value="ECO:0007669"/>
    <property type="project" value="UniProtKB-KW"/>
</dbReference>
<dbReference type="RefSeq" id="WP_169396221.1">
    <property type="nucleotide sequence ID" value="NZ_BAAAJH010000001.1"/>
</dbReference>
<dbReference type="InterPro" id="IPR041664">
    <property type="entry name" value="AAA_16"/>
</dbReference>
<sequence>MSVLRSAELVGRDAEWQSGLAALAHLAQGQGGLLVLAGEAGIGKSRLAADLAERAAERGVAVLRGRAVPGGGAQAYRPLAGAASQALRHQAARPGRPS</sequence>
<accession>A0ABX1RCN6</accession>
<comment type="caution">
    <text evidence="2">The sequence shown here is derived from an EMBL/GenBank/DDBJ whole genome shotgun (WGS) entry which is preliminary data.</text>
</comment>
<dbReference type="InterPro" id="IPR027417">
    <property type="entry name" value="P-loop_NTPase"/>
</dbReference>
<keyword evidence="2" id="KW-0067">ATP-binding</keyword>
<keyword evidence="2" id="KW-0547">Nucleotide-binding</keyword>
<dbReference type="SUPFAM" id="SSF52540">
    <property type="entry name" value="P-loop containing nucleoside triphosphate hydrolases"/>
    <property type="match status" value="1"/>
</dbReference>
<organism evidence="2 3">
    <name type="scientific">Pseudonocardia xinjiangensis</name>
    <dbReference type="NCBI Taxonomy" id="75289"/>
    <lineage>
        <taxon>Bacteria</taxon>
        <taxon>Bacillati</taxon>
        <taxon>Actinomycetota</taxon>
        <taxon>Actinomycetes</taxon>
        <taxon>Pseudonocardiales</taxon>
        <taxon>Pseudonocardiaceae</taxon>
        <taxon>Pseudonocardia</taxon>
    </lineage>
</organism>
<gene>
    <name evidence="2" type="ORF">HF577_13770</name>
</gene>
<reference evidence="2 3" key="1">
    <citation type="submission" date="2020-04" db="EMBL/GenBank/DDBJ databases">
        <authorList>
            <person name="Klaysubun C."/>
            <person name="Duangmal K."/>
            <person name="Lipun K."/>
        </authorList>
    </citation>
    <scope>NUCLEOTIDE SEQUENCE [LARGE SCALE GENOMIC DNA]</scope>
    <source>
        <strain evidence="2 3">JCM 11839</strain>
    </source>
</reference>